<organism evidence="1">
    <name type="scientific">Wolbachia endosymbiont of Armadillidium arcangelii</name>
    <dbReference type="NCBI Taxonomy" id="3158571"/>
    <lineage>
        <taxon>Bacteria</taxon>
        <taxon>Pseudomonadati</taxon>
        <taxon>Pseudomonadota</taxon>
        <taxon>Alphaproteobacteria</taxon>
        <taxon>Rickettsiales</taxon>
        <taxon>Anaplasmataceae</taxon>
        <taxon>Wolbachieae</taxon>
        <taxon>Wolbachia</taxon>
    </lineage>
</organism>
<sequence length="73" mass="8544">MVNDLKPKQDLIPSILRAYDPHYDCHRNCETIHPFKACCEYLISVKREDGSKNYLWLLFSSVNRLVLGLFTTL</sequence>
<accession>A0AAU7Q3N4</accession>
<dbReference type="RefSeq" id="WP_349968270.1">
    <property type="nucleotide sequence ID" value="NZ_CP157942.1"/>
</dbReference>
<gene>
    <name evidence="1" type="ORF">ABLO99_03340</name>
</gene>
<reference evidence="1" key="1">
    <citation type="submission" date="2024-06" db="EMBL/GenBank/DDBJ databases">
        <authorList>
            <person name="Dussert Y."/>
            <person name="Peccoud J."/>
            <person name="Pigeault R."/>
        </authorList>
    </citation>
    <scope>NUCLEOTIDE SEQUENCE</scope>
    <source>
        <strain evidence="1">WArc</strain>
    </source>
</reference>
<protein>
    <submittedName>
        <fullName evidence="1">Uncharacterized protein</fullName>
    </submittedName>
</protein>
<dbReference type="EMBL" id="CP157942">
    <property type="protein sequence ID" value="XBS67665.1"/>
    <property type="molecule type" value="Genomic_DNA"/>
</dbReference>
<dbReference type="AlphaFoldDB" id="A0AAU7Q3N4"/>
<evidence type="ECO:0000313" key="1">
    <source>
        <dbReference type="EMBL" id="XBS67665.1"/>
    </source>
</evidence>
<name>A0AAU7Q3N4_9RICK</name>
<proteinExistence type="predicted"/>